<dbReference type="Pfam" id="PF03372">
    <property type="entry name" value="Exo_endo_phos"/>
    <property type="match status" value="1"/>
</dbReference>
<dbReference type="GO" id="GO:0003824">
    <property type="term" value="F:catalytic activity"/>
    <property type="evidence" value="ECO:0007669"/>
    <property type="project" value="InterPro"/>
</dbReference>
<protein>
    <submittedName>
        <fullName evidence="3">Uncharacterized protein</fullName>
    </submittedName>
</protein>
<sequence length="984" mass="111697">MDSSIKSITIVSVNINTISNANKIEALRSFLRRVAGDIVFVQEVYDDKMQLPGYNIETNVDHTKRGTAIALKDNIQYSHVERSLDSRLICVRLDNNTSLCNIYAPSGSQARAGRESLFNGTMAYYLRNAPGPVILAGDFNCVLKAKDSTSGGNICLPLQSAVDNLGLCDSWEHLRGNEVEFSHITRGSGSRIDRCYISKPVKGQLRDTNLHVLSFSDHKALTVRLALPEMPDTPRNGYWQLRPHVLTAENIETFRVKWSYWTRQKKYHKSWMDWWINFAKPRIKSFFRWKTNQKYGLFHSLHNILYTQLKNTYEHYLVEDNELTNINRIKSEMLRLQRRFSEEFRRINETRVGGEKVSMFQIGEQRQRRNVIQKLKCDNGEEILEPKAVINHIQAFYRKLYSAEAICRIVIPQVARAGKKSSPRKSPGPDGLPIEFYLKTLHVIWRELVLILNERNVPRKLCGRSSSSGGGKRGGMHHVILPPNLPPSPLNTDYKLLSRVLKHRIQGIVDKWHVISPSQKCCNKPGNIFQAVLSVKEKIIDLRRKKRCGKLVSFDLSQAFDRVNREFLAETMKALGFNAELTQLIKTIGQRSNSRVLVNGVLSQPFAIQRSVRQGDPLSMHLFVIYLHPPIKKLEGICSDQDDLVNAYADDISVVSTSSVTIQQVRSAFEASEHAQELHSTGHRSQLGHCHSELPPYDVTTSYSRPEPTAEGGAAEHVPATEAMVCCVGMQRLSKRHSKGHQHHWSGTLEWVWRNSRATAATCATTPQRRSESACASDQYSGFVNESVRERAEVPSNRTSTHSYRRHTHTACLAYVPQALRIAPTTRSLRKVMVNVLSKARIQMTTRGVSNWRKVWKNIHNSDLTSEQRSALYMLANGKVSHGELLVKIGRVSSAACVWCNCPESIEHKFALCPRVKDAWELVQEKMRTLAGYTFSFHCLRFPELVNVSAAKRTAVLRLCANYVLFIMSKDDSVIDVDLLICSL</sequence>
<dbReference type="Pfam" id="PF00078">
    <property type="entry name" value="RVT_1"/>
    <property type="match status" value="1"/>
</dbReference>
<feature type="domain" description="Endonuclease/exonuclease/phosphatase" evidence="2">
    <location>
        <begin position="12"/>
        <end position="218"/>
    </location>
</feature>
<evidence type="ECO:0000259" key="2">
    <source>
        <dbReference type="Pfam" id="PF03372"/>
    </source>
</evidence>
<reference evidence="3" key="2">
    <citation type="submission" date="2022-08" db="UniProtKB">
        <authorList>
            <consortium name="EnsemblMetazoa"/>
        </authorList>
    </citation>
    <scope>IDENTIFICATION</scope>
    <source>
        <strain evidence="3">STECLA/ALBI9_A</strain>
    </source>
</reference>
<dbReference type="EnsemblMetazoa" id="AALB007486-RA">
    <property type="protein sequence ID" value="AALB007486-PA"/>
    <property type="gene ID" value="AALB007486"/>
</dbReference>
<evidence type="ECO:0000313" key="4">
    <source>
        <dbReference type="Proteomes" id="UP000069272"/>
    </source>
</evidence>
<dbReference type="Proteomes" id="UP000069272">
    <property type="component" value="Chromosome 3R"/>
</dbReference>
<dbReference type="AlphaFoldDB" id="A0A182FLS7"/>
<reference evidence="3 4" key="1">
    <citation type="journal article" date="2017" name="G3 (Bethesda)">
        <title>The Physical Genome Mapping of Anopheles albimanus Corrected Scaffold Misassemblies and Identified Interarm Rearrangements in Genus Anopheles.</title>
        <authorList>
            <person name="Artemov G.N."/>
            <person name="Peery A.N."/>
            <person name="Jiang X."/>
            <person name="Tu Z."/>
            <person name="Stegniy V.N."/>
            <person name="Sharakhova M.V."/>
            <person name="Sharakhov I.V."/>
        </authorList>
    </citation>
    <scope>NUCLEOTIDE SEQUENCE [LARGE SCALE GENOMIC DNA]</scope>
    <source>
        <strain evidence="3 4">ALBI9_A</strain>
    </source>
</reference>
<name>A0A182FLS7_ANOAL</name>
<dbReference type="VEuPathDB" id="VectorBase:AALB007486"/>
<organism evidence="3 4">
    <name type="scientific">Anopheles albimanus</name>
    <name type="common">New world malaria mosquito</name>
    <dbReference type="NCBI Taxonomy" id="7167"/>
    <lineage>
        <taxon>Eukaryota</taxon>
        <taxon>Metazoa</taxon>
        <taxon>Ecdysozoa</taxon>
        <taxon>Arthropoda</taxon>
        <taxon>Hexapoda</taxon>
        <taxon>Insecta</taxon>
        <taxon>Pterygota</taxon>
        <taxon>Neoptera</taxon>
        <taxon>Endopterygota</taxon>
        <taxon>Diptera</taxon>
        <taxon>Nematocera</taxon>
        <taxon>Culicoidea</taxon>
        <taxon>Culicidae</taxon>
        <taxon>Anophelinae</taxon>
        <taxon>Anopheles</taxon>
    </lineage>
</organism>
<accession>A0A182FLS7</accession>
<dbReference type="SUPFAM" id="SSF56219">
    <property type="entry name" value="DNase I-like"/>
    <property type="match status" value="1"/>
</dbReference>
<dbReference type="Gene3D" id="3.60.10.10">
    <property type="entry name" value="Endonuclease/exonuclease/phosphatase"/>
    <property type="match status" value="1"/>
</dbReference>
<evidence type="ECO:0000259" key="1">
    <source>
        <dbReference type="Pfam" id="PF00078"/>
    </source>
</evidence>
<dbReference type="CDD" id="cd09076">
    <property type="entry name" value="L1-EN"/>
    <property type="match status" value="1"/>
</dbReference>
<dbReference type="STRING" id="7167.A0A182FLS7"/>
<dbReference type="PANTHER" id="PTHR19446">
    <property type="entry name" value="REVERSE TRANSCRIPTASES"/>
    <property type="match status" value="1"/>
</dbReference>
<dbReference type="InterPro" id="IPR005135">
    <property type="entry name" value="Endo/exonuclease/phosphatase"/>
</dbReference>
<feature type="domain" description="Reverse transcriptase" evidence="1">
    <location>
        <begin position="490"/>
        <end position="671"/>
    </location>
</feature>
<proteinExistence type="predicted"/>
<dbReference type="InterPro" id="IPR000477">
    <property type="entry name" value="RT_dom"/>
</dbReference>
<evidence type="ECO:0000313" key="3">
    <source>
        <dbReference type="EnsemblMetazoa" id="AALB007486-PA"/>
    </source>
</evidence>
<dbReference type="InterPro" id="IPR036691">
    <property type="entry name" value="Endo/exonu/phosph_ase_sf"/>
</dbReference>
<keyword evidence="4" id="KW-1185">Reference proteome</keyword>